<evidence type="ECO:0000256" key="10">
    <source>
        <dbReference type="ARBA" id="ARBA00023098"/>
    </source>
</evidence>
<reference evidence="13" key="1">
    <citation type="submission" date="2018-05" db="EMBL/GenBank/DDBJ databases">
        <authorList>
            <person name="Lanie J.A."/>
            <person name="Ng W.-L."/>
            <person name="Kazmierczak K.M."/>
            <person name="Andrzejewski T.M."/>
            <person name="Davidsen T.M."/>
            <person name="Wayne K.J."/>
            <person name="Tettelin H."/>
            <person name="Glass J.I."/>
            <person name="Rusch D."/>
            <person name="Podicherti R."/>
            <person name="Tsui H.-C.T."/>
            <person name="Winkler M.E."/>
        </authorList>
    </citation>
    <scope>NUCLEOTIDE SEQUENCE</scope>
</reference>
<dbReference type="SUPFAM" id="SSF52096">
    <property type="entry name" value="ClpP/crotonase"/>
    <property type="match status" value="1"/>
</dbReference>
<keyword evidence="6" id="KW-0863">Zinc-finger</keyword>
<evidence type="ECO:0000256" key="2">
    <source>
        <dbReference type="ARBA" id="ARBA00022516"/>
    </source>
</evidence>
<keyword evidence="2" id="KW-0444">Lipid biosynthesis</keyword>
<dbReference type="GO" id="GO:0005524">
    <property type="term" value="F:ATP binding"/>
    <property type="evidence" value="ECO:0007669"/>
    <property type="project" value="UniProtKB-KW"/>
</dbReference>
<protein>
    <recommendedName>
        <fullName evidence="12">CoA carboxyltransferase N-terminal domain-containing protein</fullName>
    </recommendedName>
</protein>
<evidence type="ECO:0000256" key="7">
    <source>
        <dbReference type="ARBA" id="ARBA00022832"/>
    </source>
</evidence>
<dbReference type="GO" id="GO:0008270">
    <property type="term" value="F:zinc ion binding"/>
    <property type="evidence" value="ECO:0007669"/>
    <property type="project" value="UniProtKB-KW"/>
</dbReference>
<dbReference type="GO" id="GO:0009317">
    <property type="term" value="C:acetyl-CoA carboxylase complex"/>
    <property type="evidence" value="ECO:0007669"/>
    <property type="project" value="InterPro"/>
</dbReference>
<dbReference type="NCBIfam" id="TIGR00515">
    <property type="entry name" value="accD"/>
    <property type="match status" value="1"/>
</dbReference>
<dbReference type="Pfam" id="PF17848">
    <property type="entry name" value="Zn_ribbon_ACC"/>
    <property type="match status" value="1"/>
</dbReference>
<keyword evidence="3" id="KW-0808">Transferase</keyword>
<evidence type="ECO:0000256" key="11">
    <source>
        <dbReference type="ARBA" id="ARBA00023160"/>
    </source>
</evidence>
<evidence type="ECO:0000256" key="5">
    <source>
        <dbReference type="ARBA" id="ARBA00022741"/>
    </source>
</evidence>
<dbReference type="GO" id="GO:0006633">
    <property type="term" value="P:fatty acid biosynthetic process"/>
    <property type="evidence" value="ECO:0007669"/>
    <property type="project" value="UniProtKB-KW"/>
</dbReference>
<organism evidence="13">
    <name type="scientific">marine metagenome</name>
    <dbReference type="NCBI Taxonomy" id="408172"/>
    <lineage>
        <taxon>unclassified sequences</taxon>
        <taxon>metagenomes</taxon>
        <taxon>ecological metagenomes</taxon>
    </lineage>
</organism>
<keyword evidence="9" id="KW-0067">ATP-binding</keyword>
<dbReference type="AlphaFoldDB" id="A0A381YLI7"/>
<dbReference type="PANTHER" id="PTHR42995">
    <property type="entry name" value="ACETYL-COENZYME A CARBOXYLASE CARBOXYL TRANSFERASE SUBUNIT BETA, CHLOROPLASTIC"/>
    <property type="match status" value="1"/>
</dbReference>
<dbReference type="InterPro" id="IPR029045">
    <property type="entry name" value="ClpP/crotonase-like_dom_sf"/>
</dbReference>
<dbReference type="InterPro" id="IPR011762">
    <property type="entry name" value="COA_CT_N"/>
</dbReference>
<evidence type="ECO:0000256" key="9">
    <source>
        <dbReference type="ARBA" id="ARBA00022840"/>
    </source>
</evidence>
<evidence type="ECO:0000313" key="13">
    <source>
        <dbReference type="EMBL" id="SVA77936.1"/>
    </source>
</evidence>
<evidence type="ECO:0000256" key="4">
    <source>
        <dbReference type="ARBA" id="ARBA00022723"/>
    </source>
</evidence>
<dbReference type="GO" id="GO:0016740">
    <property type="term" value="F:transferase activity"/>
    <property type="evidence" value="ECO:0007669"/>
    <property type="project" value="UniProtKB-KW"/>
</dbReference>
<dbReference type="Gene3D" id="3.90.226.10">
    <property type="entry name" value="2-enoyl-CoA Hydratase, Chain A, domain 1"/>
    <property type="match status" value="1"/>
</dbReference>
<gene>
    <name evidence="13" type="ORF">METZ01_LOCUS130790</name>
</gene>
<dbReference type="Pfam" id="PF01039">
    <property type="entry name" value="Carboxyl_trans"/>
    <property type="match status" value="1"/>
</dbReference>
<dbReference type="PRINTS" id="PR01070">
    <property type="entry name" value="ACCCTRFRASEB"/>
</dbReference>
<dbReference type="InterPro" id="IPR041010">
    <property type="entry name" value="Znf-ACC"/>
</dbReference>
<evidence type="ECO:0000259" key="12">
    <source>
        <dbReference type="PROSITE" id="PS50980"/>
    </source>
</evidence>
<sequence>MAEWFRRKSEKIKTLDKREIAEGMWVKCPQCQEVVYRKMLEENHFICTSCTHHFRITSDNYIQLLMDDGKYEEIAGNVQSVDPLNFKAAKNYTDQIRTAQEKTGNKDAVKTIVGKINGLKAVLAIMDFTFIGGSMGSVVGEKISQAIDRAAKDMLPLVIITASGGARMQEGAYSLMQMAKISSKLARYSDMGGLYITVITDPTTGGTTASFAMLGDIILAEPNALIGFAGARVIKQTIGEDLPEGFQRSEFLLEKGFIDHIVGRKELKTTLSDLFSFFNFGKGMNKNENEVEIIE</sequence>
<dbReference type="GO" id="GO:0003989">
    <property type="term" value="F:acetyl-CoA carboxylase activity"/>
    <property type="evidence" value="ECO:0007669"/>
    <property type="project" value="InterPro"/>
</dbReference>
<keyword evidence="10" id="KW-0443">Lipid metabolism</keyword>
<evidence type="ECO:0000256" key="6">
    <source>
        <dbReference type="ARBA" id="ARBA00022771"/>
    </source>
</evidence>
<feature type="domain" description="CoA carboxyltransferase N-terminal" evidence="12">
    <location>
        <begin position="24"/>
        <end position="293"/>
    </location>
</feature>
<keyword evidence="11" id="KW-0275">Fatty acid biosynthesis</keyword>
<keyword evidence="8" id="KW-0862">Zinc</keyword>
<dbReference type="GO" id="GO:2001295">
    <property type="term" value="P:malonyl-CoA biosynthetic process"/>
    <property type="evidence" value="ECO:0007669"/>
    <property type="project" value="TreeGrafter"/>
</dbReference>
<keyword evidence="7" id="KW-0276">Fatty acid metabolism</keyword>
<evidence type="ECO:0000256" key="1">
    <source>
        <dbReference type="ARBA" id="ARBA00004496"/>
    </source>
</evidence>
<keyword evidence="5" id="KW-0547">Nucleotide-binding</keyword>
<keyword evidence="4" id="KW-0479">Metal-binding</keyword>
<evidence type="ECO:0000256" key="3">
    <source>
        <dbReference type="ARBA" id="ARBA00022679"/>
    </source>
</evidence>
<dbReference type="HAMAP" id="MF_01395">
    <property type="entry name" value="AcetylCoA_CT_beta"/>
    <property type="match status" value="1"/>
</dbReference>
<name>A0A381YLI7_9ZZZZ</name>
<evidence type="ECO:0000256" key="8">
    <source>
        <dbReference type="ARBA" id="ARBA00022833"/>
    </source>
</evidence>
<proteinExistence type="inferred from homology"/>
<dbReference type="PROSITE" id="PS50980">
    <property type="entry name" value="COA_CT_NTER"/>
    <property type="match status" value="1"/>
</dbReference>
<accession>A0A381YLI7</accession>
<comment type="subcellular location">
    <subcellularLocation>
        <location evidence="1">Cytoplasm</location>
    </subcellularLocation>
</comment>
<dbReference type="InterPro" id="IPR000438">
    <property type="entry name" value="Acetyl_CoA_COase_Trfase_b_su"/>
</dbReference>
<dbReference type="PANTHER" id="PTHR42995:SF5">
    <property type="entry name" value="ACETYL-COENZYME A CARBOXYLASE CARBOXYL TRANSFERASE SUBUNIT BETA, CHLOROPLASTIC"/>
    <property type="match status" value="1"/>
</dbReference>
<dbReference type="InterPro" id="IPR034733">
    <property type="entry name" value="AcCoA_carboxyl_beta"/>
</dbReference>
<dbReference type="EMBL" id="UINC01018534">
    <property type="protein sequence ID" value="SVA77936.1"/>
    <property type="molecule type" value="Genomic_DNA"/>
</dbReference>